<keyword evidence="2" id="KW-1185">Reference proteome</keyword>
<protein>
    <submittedName>
        <fullName evidence="1">Uncharacterized protein</fullName>
    </submittedName>
</protein>
<dbReference type="Gene3D" id="3.40.50.300">
    <property type="entry name" value="P-loop containing nucleotide triphosphate hydrolases"/>
    <property type="match status" value="1"/>
</dbReference>
<accession>A0A653D9K6</accession>
<dbReference type="Proteomes" id="UP000410492">
    <property type="component" value="Unassembled WGS sequence"/>
</dbReference>
<dbReference type="EMBL" id="CAACVG010010860">
    <property type="protein sequence ID" value="VEN56849.1"/>
    <property type="molecule type" value="Genomic_DNA"/>
</dbReference>
<dbReference type="OrthoDB" id="1436450at2759"/>
<organism evidence="1 2">
    <name type="scientific">Callosobruchus maculatus</name>
    <name type="common">Southern cowpea weevil</name>
    <name type="synonym">Pulse bruchid</name>
    <dbReference type="NCBI Taxonomy" id="64391"/>
    <lineage>
        <taxon>Eukaryota</taxon>
        <taxon>Metazoa</taxon>
        <taxon>Ecdysozoa</taxon>
        <taxon>Arthropoda</taxon>
        <taxon>Hexapoda</taxon>
        <taxon>Insecta</taxon>
        <taxon>Pterygota</taxon>
        <taxon>Neoptera</taxon>
        <taxon>Endopterygota</taxon>
        <taxon>Coleoptera</taxon>
        <taxon>Polyphaga</taxon>
        <taxon>Cucujiformia</taxon>
        <taxon>Chrysomeloidea</taxon>
        <taxon>Chrysomelidae</taxon>
        <taxon>Bruchinae</taxon>
        <taxon>Bruchini</taxon>
        <taxon>Callosobruchus</taxon>
    </lineage>
</organism>
<evidence type="ECO:0000313" key="1">
    <source>
        <dbReference type="EMBL" id="VEN56849.1"/>
    </source>
</evidence>
<proteinExistence type="predicted"/>
<name>A0A653D9K6_CALMS</name>
<dbReference type="InterPro" id="IPR027417">
    <property type="entry name" value="P-loop_NTPase"/>
</dbReference>
<sequence>MEMWCNENSITSCIETSAKNASNVQEAFKMAVQHWLRLETRADRNESPINDTVDLTKNSSSSRVSCCMATGDE</sequence>
<gene>
    <name evidence="1" type="ORF">CALMAC_LOCUS15635</name>
</gene>
<evidence type="ECO:0000313" key="2">
    <source>
        <dbReference type="Proteomes" id="UP000410492"/>
    </source>
</evidence>
<dbReference type="AlphaFoldDB" id="A0A653D9K6"/>
<reference evidence="1 2" key="1">
    <citation type="submission" date="2019-01" db="EMBL/GenBank/DDBJ databases">
        <authorList>
            <person name="Sayadi A."/>
        </authorList>
    </citation>
    <scope>NUCLEOTIDE SEQUENCE [LARGE SCALE GENOMIC DNA]</scope>
</reference>